<reference evidence="2" key="1">
    <citation type="journal article" date="2023" name="Mol. Phylogenet. Evol.">
        <title>Genome-scale phylogeny and comparative genomics of the fungal order Sordariales.</title>
        <authorList>
            <person name="Hensen N."/>
            <person name="Bonometti L."/>
            <person name="Westerberg I."/>
            <person name="Brannstrom I.O."/>
            <person name="Guillou S."/>
            <person name="Cros-Aarteil S."/>
            <person name="Calhoun S."/>
            <person name="Haridas S."/>
            <person name="Kuo A."/>
            <person name="Mondo S."/>
            <person name="Pangilinan J."/>
            <person name="Riley R."/>
            <person name="LaButti K."/>
            <person name="Andreopoulos B."/>
            <person name="Lipzen A."/>
            <person name="Chen C."/>
            <person name="Yan M."/>
            <person name="Daum C."/>
            <person name="Ng V."/>
            <person name="Clum A."/>
            <person name="Steindorff A."/>
            <person name="Ohm R.A."/>
            <person name="Martin F."/>
            <person name="Silar P."/>
            <person name="Natvig D.O."/>
            <person name="Lalanne C."/>
            <person name="Gautier V."/>
            <person name="Ament-Velasquez S.L."/>
            <person name="Kruys A."/>
            <person name="Hutchinson M.I."/>
            <person name="Powell A.J."/>
            <person name="Barry K."/>
            <person name="Miller A.N."/>
            <person name="Grigoriev I.V."/>
            <person name="Debuchy R."/>
            <person name="Gladieux P."/>
            <person name="Hiltunen Thoren M."/>
            <person name="Johannesson H."/>
        </authorList>
    </citation>
    <scope>NUCLEOTIDE SEQUENCE</scope>
    <source>
        <strain evidence="2">PSN293</strain>
    </source>
</reference>
<feature type="region of interest" description="Disordered" evidence="1">
    <location>
        <begin position="84"/>
        <end position="104"/>
    </location>
</feature>
<evidence type="ECO:0000313" key="2">
    <source>
        <dbReference type="EMBL" id="KAK4212865.1"/>
    </source>
</evidence>
<evidence type="ECO:0000256" key="1">
    <source>
        <dbReference type="SAM" id="MobiDB-lite"/>
    </source>
</evidence>
<organism evidence="2 3">
    <name type="scientific">Rhypophila decipiens</name>
    <dbReference type="NCBI Taxonomy" id="261697"/>
    <lineage>
        <taxon>Eukaryota</taxon>
        <taxon>Fungi</taxon>
        <taxon>Dikarya</taxon>
        <taxon>Ascomycota</taxon>
        <taxon>Pezizomycotina</taxon>
        <taxon>Sordariomycetes</taxon>
        <taxon>Sordariomycetidae</taxon>
        <taxon>Sordariales</taxon>
        <taxon>Naviculisporaceae</taxon>
        <taxon>Rhypophila</taxon>
    </lineage>
</organism>
<dbReference type="Proteomes" id="UP001301769">
    <property type="component" value="Unassembled WGS sequence"/>
</dbReference>
<accession>A0AAN6Y6M0</accession>
<dbReference type="AlphaFoldDB" id="A0AAN6Y6M0"/>
<dbReference type="EMBL" id="MU858119">
    <property type="protein sequence ID" value="KAK4212865.1"/>
    <property type="molecule type" value="Genomic_DNA"/>
</dbReference>
<feature type="compositionally biased region" description="Low complexity" evidence="1">
    <location>
        <begin position="89"/>
        <end position="103"/>
    </location>
</feature>
<name>A0AAN6Y6M0_9PEZI</name>
<feature type="region of interest" description="Disordered" evidence="1">
    <location>
        <begin position="1"/>
        <end position="23"/>
    </location>
</feature>
<evidence type="ECO:0000313" key="3">
    <source>
        <dbReference type="Proteomes" id="UP001301769"/>
    </source>
</evidence>
<reference evidence="2" key="2">
    <citation type="submission" date="2023-05" db="EMBL/GenBank/DDBJ databases">
        <authorList>
            <consortium name="Lawrence Berkeley National Laboratory"/>
            <person name="Steindorff A."/>
            <person name="Hensen N."/>
            <person name="Bonometti L."/>
            <person name="Westerberg I."/>
            <person name="Brannstrom I.O."/>
            <person name="Guillou S."/>
            <person name="Cros-Aarteil S."/>
            <person name="Calhoun S."/>
            <person name="Haridas S."/>
            <person name="Kuo A."/>
            <person name="Mondo S."/>
            <person name="Pangilinan J."/>
            <person name="Riley R."/>
            <person name="Labutti K."/>
            <person name="Andreopoulos B."/>
            <person name="Lipzen A."/>
            <person name="Chen C."/>
            <person name="Yanf M."/>
            <person name="Daum C."/>
            <person name="Ng V."/>
            <person name="Clum A."/>
            <person name="Ohm R."/>
            <person name="Martin F."/>
            <person name="Silar P."/>
            <person name="Natvig D."/>
            <person name="Lalanne C."/>
            <person name="Gautier V."/>
            <person name="Ament-Velasquez S.L."/>
            <person name="Kruys A."/>
            <person name="Hutchinson M.I."/>
            <person name="Powell A.J."/>
            <person name="Barry K."/>
            <person name="Miller A.N."/>
            <person name="Grigoriev I.V."/>
            <person name="Debuchy R."/>
            <person name="Gladieux P."/>
            <person name="Thoren M.H."/>
            <person name="Johannesson H."/>
        </authorList>
    </citation>
    <scope>NUCLEOTIDE SEQUENCE</scope>
    <source>
        <strain evidence="2">PSN293</strain>
    </source>
</reference>
<protein>
    <submittedName>
        <fullName evidence="2">Uncharacterized protein</fullName>
    </submittedName>
</protein>
<comment type="caution">
    <text evidence="2">The sequence shown here is derived from an EMBL/GenBank/DDBJ whole genome shotgun (WGS) entry which is preliminary data.</text>
</comment>
<gene>
    <name evidence="2" type="ORF">QBC37DRAFT_184468</name>
</gene>
<feature type="region of interest" description="Disordered" evidence="1">
    <location>
        <begin position="130"/>
        <end position="172"/>
    </location>
</feature>
<proteinExistence type="predicted"/>
<feature type="compositionally biased region" description="Low complexity" evidence="1">
    <location>
        <begin position="144"/>
        <end position="163"/>
    </location>
</feature>
<keyword evidence="3" id="KW-1185">Reference proteome</keyword>
<sequence>MYGSSYYSSSSSSSHSSSSYTSYSGFSVISSPMDIAPSPFSSRGADATCAFPSWPRRESFCEADSEERATSYLSDEDLFINDYEDDSRSVSSSGSISPIQSPPALTEAEVLEAQRERAAYQREVMRFLIAEKEKRRQAPKRRSSSGSKSSSSSKQKSPKSKLSAMTPIAEAE</sequence>